<dbReference type="RefSeq" id="WP_192277624.1">
    <property type="nucleotide sequence ID" value="NZ_JACZDF010000001.1"/>
</dbReference>
<reference evidence="1 2" key="1">
    <citation type="submission" date="2020-09" db="EMBL/GenBank/DDBJ databases">
        <title>Flavimobilis rhizosphaerae sp. nov., isolated from rhizosphere soil of Spartina alterniflora.</title>
        <authorList>
            <person name="Hanqin C."/>
        </authorList>
    </citation>
    <scope>NUCLEOTIDE SEQUENCE [LARGE SCALE GENOMIC DNA]</scope>
    <source>
        <strain evidence="1 2">GY 10621</strain>
    </source>
</reference>
<organism evidence="1 2">
    <name type="scientific">Flavimobilis rhizosphaerae</name>
    <dbReference type="NCBI Taxonomy" id="2775421"/>
    <lineage>
        <taxon>Bacteria</taxon>
        <taxon>Bacillati</taxon>
        <taxon>Actinomycetota</taxon>
        <taxon>Actinomycetes</taxon>
        <taxon>Micrococcales</taxon>
        <taxon>Jonesiaceae</taxon>
        <taxon>Flavimobilis</taxon>
    </lineage>
</organism>
<dbReference type="InterPro" id="IPR025503">
    <property type="entry name" value="DUF4391"/>
</dbReference>
<evidence type="ECO:0000313" key="2">
    <source>
        <dbReference type="Proteomes" id="UP000642107"/>
    </source>
</evidence>
<name>A0ABR9DMU1_9MICO</name>
<comment type="caution">
    <text evidence="1">The sequence shown here is derived from an EMBL/GenBank/DDBJ whole genome shotgun (WGS) entry which is preliminary data.</text>
</comment>
<evidence type="ECO:0000313" key="1">
    <source>
        <dbReference type="EMBL" id="MBD9698452.1"/>
    </source>
</evidence>
<dbReference type="Proteomes" id="UP000642107">
    <property type="component" value="Unassembled WGS sequence"/>
</dbReference>
<accession>A0ABR9DMU1</accession>
<proteinExistence type="predicted"/>
<protein>
    <submittedName>
        <fullName evidence="1">DUF4391 domain-containing protein</fullName>
    </submittedName>
</protein>
<sequence length="261" mass="28168">MSTESMRVADLLGLPDRARQSHRLTKKDITAQWEGSSPADARLLGRVISSARITAVLSPTTVGAAAVETPDRRVDMIPVIEINVVDGAKKRDTVRVAELLHRSMPRPSILGLYDENAGTASLSVALTRLSQTDAGRSVVEEHLIASPERFATGSLHIARLSRTDLGTLHDDLVRAVAADGMFPRLSLSAAEAIGLRRQITAATNELTTVARDAAREPSMQRRIDLNARARTLRTSIDALEARLTAPPAPTVPPIDPIEDDK</sequence>
<keyword evidence="2" id="KW-1185">Reference proteome</keyword>
<dbReference type="EMBL" id="JACZDF010000001">
    <property type="protein sequence ID" value="MBD9698452.1"/>
    <property type="molecule type" value="Genomic_DNA"/>
</dbReference>
<dbReference type="Pfam" id="PF14335">
    <property type="entry name" value="DUF4391"/>
    <property type="match status" value="1"/>
</dbReference>
<gene>
    <name evidence="1" type="ORF">IGS67_02940</name>
</gene>